<gene>
    <name evidence="1" type="ORF">HOV93_21700</name>
</gene>
<reference evidence="1 2" key="1">
    <citation type="submission" date="2020-05" db="EMBL/GenBank/DDBJ databases">
        <title>Bremerella alba sp. nov., a novel planctomycete isolated from the surface of the macroalga Fucus spiralis.</title>
        <authorList>
            <person name="Godinho O."/>
            <person name="Botelho R."/>
            <person name="Albuquerque L."/>
            <person name="Wiegand S."/>
            <person name="Da Costa M.S."/>
            <person name="Lobo-Da-Cunha A."/>
            <person name="Jogler C."/>
            <person name="Lage O.M."/>
        </authorList>
    </citation>
    <scope>NUCLEOTIDE SEQUENCE [LARGE SCALE GENOMIC DNA]</scope>
    <source>
        <strain evidence="1 2">FF15</strain>
    </source>
</reference>
<dbReference type="EMBL" id="JABRWO010000005">
    <property type="protein sequence ID" value="MBA2114998.1"/>
    <property type="molecule type" value="Genomic_DNA"/>
</dbReference>
<sequence length="55" mass="6092">MPLVLVGNAVLVAITIVGSKRLDQAGDAIVIQVFQRLLRDIDFAESIRKMRQANQ</sequence>
<comment type="caution">
    <text evidence="1">The sequence shown here is derived from an EMBL/GenBank/DDBJ whole genome shotgun (WGS) entry which is preliminary data.</text>
</comment>
<organism evidence="1 2">
    <name type="scientific">Bremerella alba</name>
    <dbReference type="NCBI Taxonomy" id="980252"/>
    <lineage>
        <taxon>Bacteria</taxon>
        <taxon>Pseudomonadati</taxon>
        <taxon>Planctomycetota</taxon>
        <taxon>Planctomycetia</taxon>
        <taxon>Pirellulales</taxon>
        <taxon>Pirellulaceae</taxon>
        <taxon>Bremerella</taxon>
    </lineage>
</organism>
<protein>
    <submittedName>
        <fullName evidence="1">Uncharacterized protein</fullName>
    </submittedName>
</protein>
<accession>A0A7V9A760</accession>
<name>A0A7V9A760_9BACT</name>
<evidence type="ECO:0000313" key="1">
    <source>
        <dbReference type="EMBL" id="MBA2114998.1"/>
    </source>
</evidence>
<dbReference type="Proteomes" id="UP000551616">
    <property type="component" value="Unassembled WGS sequence"/>
</dbReference>
<evidence type="ECO:0000313" key="2">
    <source>
        <dbReference type="Proteomes" id="UP000551616"/>
    </source>
</evidence>
<keyword evidence="2" id="KW-1185">Reference proteome</keyword>
<dbReference type="AlphaFoldDB" id="A0A7V9A760"/>
<proteinExistence type="predicted"/>